<feature type="transmembrane region" description="Helical" evidence="1">
    <location>
        <begin position="263"/>
        <end position="281"/>
    </location>
</feature>
<dbReference type="PANTHER" id="PTHR48090">
    <property type="entry name" value="UNDECAPRENYL-PHOSPHATE 4-DEOXY-4-FORMAMIDO-L-ARABINOSE TRANSFERASE-RELATED"/>
    <property type="match status" value="1"/>
</dbReference>
<reference evidence="3 4" key="2">
    <citation type="submission" date="2023-12" db="EMBL/GenBank/DDBJ databases">
        <title>Description of an unclassified Opitutus bacterium of Verrucomicrobiota.</title>
        <authorList>
            <person name="Zhang D.-F."/>
        </authorList>
    </citation>
    <scope>NUCLEOTIDE SEQUENCE [LARGE SCALE GENOMIC DNA]</scope>
    <source>
        <strain evidence="3 4">WL0086</strain>
    </source>
</reference>
<dbReference type="InterPro" id="IPR050256">
    <property type="entry name" value="Glycosyltransferase_2"/>
</dbReference>
<keyword evidence="1" id="KW-0472">Membrane</keyword>
<name>A0ABZ1C5P9_9BACT</name>
<dbReference type="Pfam" id="PF26314">
    <property type="entry name" value="MptA_B_family"/>
    <property type="match status" value="1"/>
</dbReference>
<feature type="transmembrane region" description="Helical" evidence="1">
    <location>
        <begin position="456"/>
        <end position="481"/>
    </location>
</feature>
<dbReference type="PANTHER" id="PTHR48090:SF7">
    <property type="entry name" value="RFBJ PROTEIN"/>
    <property type="match status" value="1"/>
</dbReference>
<dbReference type="Proteomes" id="UP000738431">
    <property type="component" value="Chromosome"/>
</dbReference>
<feature type="domain" description="Glycosyltransferase 2-like" evidence="2">
    <location>
        <begin position="7"/>
        <end position="163"/>
    </location>
</feature>
<dbReference type="CDD" id="cd04179">
    <property type="entry name" value="DPM_DPG-synthase_like"/>
    <property type="match status" value="1"/>
</dbReference>
<feature type="transmembrane region" description="Helical" evidence="1">
    <location>
        <begin position="376"/>
        <end position="398"/>
    </location>
</feature>
<evidence type="ECO:0000313" key="4">
    <source>
        <dbReference type="Proteomes" id="UP000738431"/>
    </source>
</evidence>
<evidence type="ECO:0000313" key="3">
    <source>
        <dbReference type="EMBL" id="WRQ86929.1"/>
    </source>
</evidence>
<dbReference type="Pfam" id="PF00535">
    <property type="entry name" value="Glycos_transf_2"/>
    <property type="match status" value="1"/>
</dbReference>
<evidence type="ECO:0000256" key="1">
    <source>
        <dbReference type="SAM" id="Phobius"/>
    </source>
</evidence>
<sequence>MLESIQVIIPALDEAETIGAVVTELRELGLTRIRVIDNGSRDATANVAREAGAEVIAEARRGYGQACWTGYQNLDPAVEWVLFADADGSDELSDVTRMVAAAQEGADFVLGDRRARPEGRAVMTPVQHFGNGLATTLIRLGWGQRYHDLGPLRLIRRTLLERIDMRDRGFGWTIEMQVRAVEEGARIVELPVTYKPRAGGKSKISGTIRGSVAAGTIILSTLAARWWRKPSVHGLRDSWGGGLVLLGAAMMMPWGDFAEAGTVPWFLGAAGLMSLGWLLSLGGRARAAWWFWAVAIGARLVLLPMAPGDDVWRYLWEGRMQSAGFSPYLHAPDDLYLVTWRDAAWAWINHKEFSAIYPPLAQLALRAVTVVSTSVLAMKLAFIAADLAVVALLARRFGRARTLIYAWNPLVIYVGAGGAHYEPLLVLALVAGWLAWPEGTDDDAWGGRPAQRGRRWLAAWWLGVSVGLKWITAPLVAWMVWARLRVRDWAGAVQLALLGALPVVIGLLWFHFEFGRVGPLAPRDYVAWARTAELMPWLVEQVWPATASRNGIALALFVPVAAWVFFRARTLTEFGEAFLVAMLLFAPSVHAWYFVWLVPWAVATRNAGTLAVSVSAFVYFWLWQRSAVTGEWIQTPLEKLLLWGPLVLGYGWSMRKVRR</sequence>
<feature type="transmembrane region" description="Helical" evidence="1">
    <location>
        <begin position="493"/>
        <end position="512"/>
    </location>
</feature>
<dbReference type="SUPFAM" id="SSF53448">
    <property type="entry name" value="Nucleotide-diphospho-sugar transferases"/>
    <property type="match status" value="1"/>
</dbReference>
<protein>
    <submittedName>
        <fullName evidence="3">Glycosyltransferase family 2 protein</fullName>
    </submittedName>
</protein>
<dbReference type="InterPro" id="IPR029044">
    <property type="entry name" value="Nucleotide-diphossugar_trans"/>
</dbReference>
<proteinExistence type="predicted"/>
<keyword evidence="1" id="KW-1133">Transmembrane helix</keyword>
<feature type="transmembrane region" description="Helical" evidence="1">
    <location>
        <begin position="547"/>
        <end position="566"/>
    </location>
</feature>
<evidence type="ECO:0000259" key="2">
    <source>
        <dbReference type="Pfam" id="PF00535"/>
    </source>
</evidence>
<feature type="transmembrane region" description="Helical" evidence="1">
    <location>
        <begin position="602"/>
        <end position="622"/>
    </location>
</feature>
<feature type="transmembrane region" description="Helical" evidence="1">
    <location>
        <begin position="578"/>
        <end position="596"/>
    </location>
</feature>
<reference evidence="3 4" key="1">
    <citation type="submission" date="2021-08" db="EMBL/GenBank/DDBJ databases">
        <authorList>
            <person name="Zhang D."/>
            <person name="Zhang A."/>
            <person name="Wang L."/>
        </authorList>
    </citation>
    <scope>NUCLEOTIDE SEQUENCE [LARGE SCALE GENOMIC DNA]</scope>
    <source>
        <strain evidence="3 4">WL0086</strain>
    </source>
</reference>
<organism evidence="3 4">
    <name type="scientific">Actomonas aquatica</name>
    <dbReference type="NCBI Taxonomy" id="2866162"/>
    <lineage>
        <taxon>Bacteria</taxon>
        <taxon>Pseudomonadati</taxon>
        <taxon>Verrucomicrobiota</taxon>
        <taxon>Opitutia</taxon>
        <taxon>Opitutales</taxon>
        <taxon>Opitutaceae</taxon>
        <taxon>Actomonas</taxon>
    </lineage>
</organism>
<feature type="transmembrane region" description="Helical" evidence="1">
    <location>
        <begin position="288"/>
        <end position="306"/>
    </location>
</feature>
<dbReference type="RefSeq" id="WP_221030764.1">
    <property type="nucleotide sequence ID" value="NZ_CP139781.1"/>
</dbReference>
<dbReference type="Gene3D" id="3.90.550.10">
    <property type="entry name" value="Spore Coat Polysaccharide Biosynthesis Protein SpsA, Chain A"/>
    <property type="match status" value="1"/>
</dbReference>
<feature type="transmembrane region" description="Helical" evidence="1">
    <location>
        <begin position="410"/>
        <end position="436"/>
    </location>
</feature>
<dbReference type="InterPro" id="IPR001173">
    <property type="entry name" value="Glyco_trans_2-like"/>
</dbReference>
<accession>A0ABZ1C5P9</accession>
<keyword evidence="4" id="KW-1185">Reference proteome</keyword>
<keyword evidence="1" id="KW-0812">Transmembrane</keyword>
<dbReference type="EMBL" id="CP139781">
    <property type="protein sequence ID" value="WRQ86929.1"/>
    <property type="molecule type" value="Genomic_DNA"/>
</dbReference>
<gene>
    <name evidence="3" type="ORF">K1X11_019115</name>
</gene>